<dbReference type="InterPro" id="IPR036188">
    <property type="entry name" value="FAD/NAD-bd_sf"/>
</dbReference>
<dbReference type="SUPFAM" id="SSF51905">
    <property type="entry name" value="FAD/NAD(P)-binding domain"/>
    <property type="match status" value="1"/>
</dbReference>
<evidence type="ECO:0000256" key="4">
    <source>
        <dbReference type="ARBA" id="ARBA00023004"/>
    </source>
</evidence>
<dbReference type="GO" id="GO:0051539">
    <property type="term" value="F:4 iron, 4 sulfur cluster binding"/>
    <property type="evidence" value="ECO:0007669"/>
    <property type="project" value="UniProtKB-KW"/>
</dbReference>
<feature type="non-terminal residue" evidence="6">
    <location>
        <position position="1"/>
    </location>
</feature>
<evidence type="ECO:0000256" key="3">
    <source>
        <dbReference type="ARBA" id="ARBA00023002"/>
    </source>
</evidence>
<comment type="caution">
    <text evidence="6">The sequence shown here is derived from an EMBL/GenBank/DDBJ whole genome shotgun (WGS) entry which is preliminary data.</text>
</comment>
<keyword evidence="2" id="KW-0479">Metal-binding</keyword>
<dbReference type="InterPro" id="IPR039650">
    <property type="entry name" value="HdrA-like"/>
</dbReference>
<evidence type="ECO:0000313" key="7">
    <source>
        <dbReference type="Proteomes" id="UP001169760"/>
    </source>
</evidence>
<dbReference type="PANTHER" id="PTHR43498">
    <property type="entry name" value="FERREDOXIN:COB-COM HETERODISULFIDE REDUCTASE SUBUNIT A"/>
    <property type="match status" value="1"/>
</dbReference>
<dbReference type="GO" id="GO:0046872">
    <property type="term" value="F:metal ion binding"/>
    <property type="evidence" value="ECO:0007669"/>
    <property type="project" value="UniProtKB-KW"/>
</dbReference>
<dbReference type="Gene3D" id="3.50.50.60">
    <property type="entry name" value="FAD/NAD(P)-binding domain"/>
    <property type="match status" value="1"/>
</dbReference>
<evidence type="ECO:0000256" key="5">
    <source>
        <dbReference type="ARBA" id="ARBA00023014"/>
    </source>
</evidence>
<keyword evidence="4" id="KW-0408">Iron</keyword>
<feature type="non-terminal residue" evidence="6">
    <location>
        <position position="125"/>
    </location>
</feature>
<name>A0AAW7XBC0_9GAMM</name>
<gene>
    <name evidence="6" type="ORF">Q4521_20910</name>
</gene>
<evidence type="ECO:0000313" key="6">
    <source>
        <dbReference type="EMBL" id="MDO6424956.1"/>
    </source>
</evidence>
<evidence type="ECO:0000256" key="1">
    <source>
        <dbReference type="ARBA" id="ARBA00022485"/>
    </source>
</evidence>
<keyword evidence="1" id="KW-0004">4Fe-4S</keyword>
<dbReference type="Pfam" id="PF12831">
    <property type="entry name" value="FAD_oxidored"/>
    <property type="match status" value="1"/>
</dbReference>
<dbReference type="EMBL" id="JAUOPB010000067">
    <property type="protein sequence ID" value="MDO6424956.1"/>
    <property type="molecule type" value="Genomic_DNA"/>
</dbReference>
<evidence type="ECO:0000256" key="2">
    <source>
        <dbReference type="ARBA" id="ARBA00022723"/>
    </source>
</evidence>
<reference evidence="6" key="1">
    <citation type="submission" date="2023-07" db="EMBL/GenBank/DDBJ databases">
        <title>Genome content predicts the carbon catabolic preferences of heterotrophic bacteria.</title>
        <authorList>
            <person name="Gralka M."/>
        </authorList>
    </citation>
    <scope>NUCLEOTIDE SEQUENCE</scope>
    <source>
        <strain evidence="6">I3M17_2</strain>
    </source>
</reference>
<keyword evidence="5" id="KW-0411">Iron-sulfur</keyword>
<proteinExistence type="predicted"/>
<organism evidence="6 7">
    <name type="scientific">Saccharophagus degradans</name>
    <dbReference type="NCBI Taxonomy" id="86304"/>
    <lineage>
        <taxon>Bacteria</taxon>
        <taxon>Pseudomonadati</taxon>
        <taxon>Pseudomonadota</taxon>
        <taxon>Gammaproteobacteria</taxon>
        <taxon>Cellvibrionales</taxon>
        <taxon>Cellvibrionaceae</taxon>
        <taxon>Saccharophagus</taxon>
    </lineage>
</organism>
<dbReference type="RefSeq" id="WP_303494274.1">
    <property type="nucleotide sequence ID" value="NZ_JAUOPB010000067.1"/>
</dbReference>
<sequence>FNQDVRANKIVQIQSEFVVVGGGTAGVCAAITAARKGTKTVLIQDRPVLGGNASSEVRLWILGATSHMGNNNRWAREGGVMDEILVENLYRNKEGNAVVFDTILLEKVLNEKNITLLLNTSVYGL</sequence>
<protein>
    <submittedName>
        <fullName evidence="6">FAD-dependent oxidoreductase</fullName>
    </submittedName>
</protein>
<keyword evidence="3" id="KW-0560">Oxidoreductase</keyword>
<dbReference type="PANTHER" id="PTHR43498:SF1">
    <property type="entry name" value="COB--COM HETERODISULFIDE REDUCTASE IRON-SULFUR SUBUNIT A"/>
    <property type="match status" value="1"/>
</dbReference>
<accession>A0AAW7XBC0</accession>
<dbReference type="AlphaFoldDB" id="A0AAW7XBC0"/>
<dbReference type="GO" id="GO:0016491">
    <property type="term" value="F:oxidoreductase activity"/>
    <property type="evidence" value="ECO:0007669"/>
    <property type="project" value="UniProtKB-KW"/>
</dbReference>
<dbReference type="Proteomes" id="UP001169760">
    <property type="component" value="Unassembled WGS sequence"/>
</dbReference>